<dbReference type="SUPFAM" id="SSF52266">
    <property type="entry name" value="SGNH hydrolase"/>
    <property type="match status" value="1"/>
</dbReference>
<dbReference type="PANTHER" id="PTHR30383">
    <property type="entry name" value="THIOESTERASE 1/PROTEASE 1/LYSOPHOSPHOLIPASE L1"/>
    <property type="match status" value="1"/>
</dbReference>
<feature type="domain" description="SGNH hydrolase-type esterase" evidence="1">
    <location>
        <begin position="34"/>
        <end position="185"/>
    </location>
</feature>
<proteinExistence type="predicted"/>
<evidence type="ECO:0000259" key="1">
    <source>
        <dbReference type="Pfam" id="PF13472"/>
    </source>
</evidence>
<dbReference type="STRING" id="1817758.A2150_05740"/>
<dbReference type="GO" id="GO:0004622">
    <property type="term" value="F:phosphatidylcholine lysophospholipase activity"/>
    <property type="evidence" value="ECO:0007669"/>
    <property type="project" value="TreeGrafter"/>
</dbReference>
<evidence type="ECO:0000313" key="2">
    <source>
        <dbReference type="EMBL" id="OGI43675.1"/>
    </source>
</evidence>
<name>A0A1F6TF26_9PROT</name>
<dbReference type="PROSITE" id="PS51257">
    <property type="entry name" value="PROKAR_LIPOPROTEIN"/>
    <property type="match status" value="1"/>
</dbReference>
<sequence>MRAGALLALAAGLAACSERPPRLAPLAADAVIVAFGDSITYGSGANSIESYPAVLAGLAGRTAINAGVPGELSADGLKRLPAVLDEHRPHLLILCHGGNDLLRKLDEETLASNLEAMVRLAEERGAAVVLIGVPKLGFGLAVPDLYKRLANARKLPYEGKIVATIEGDRALKSDPIHPNAAGYRLLAQRIHALLKETGAL</sequence>
<dbReference type="AlphaFoldDB" id="A0A1F6TF26"/>
<gene>
    <name evidence="2" type="ORF">A2150_05740</name>
</gene>
<dbReference type="EMBL" id="MFSS01000042">
    <property type="protein sequence ID" value="OGI43675.1"/>
    <property type="molecule type" value="Genomic_DNA"/>
</dbReference>
<dbReference type="Pfam" id="PF13472">
    <property type="entry name" value="Lipase_GDSL_2"/>
    <property type="match status" value="1"/>
</dbReference>
<dbReference type="InterPro" id="IPR036514">
    <property type="entry name" value="SGNH_hydro_sf"/>
</dbReference>
<dbReference type="Proteomes" id="UP000177925">
    <property type="component" value="Unassembled WGS sequence"/>
</dbReference>
<dbReference type="InterPro" id="IPR013830">
    <property type="entry name" value="SGNH_hydro"/>
</dbReference>
<protein>
    <submittedName>
        <fullName evidence="2">Arylesterase</fullName>
    </submittedName>
</protein>
<reference evidence="2 3" key="1">
    <citation type="journal article" date="2016" name="Nat. Commun.">
        <title>Thousands of microbial genomes shed light on interconnected biogeochemical processes in an aquifer system.</title>
        <authorList>
            <person name="Anantharaman K."/>
            <person name="Brown C.T."/>
            <person name="Hug L.A."/>
            <person name="Sharon I."/>
            <person name="Castelle C.J."/>
            <person name="Probst A.J."/>
            <person name="Thomas B.C."/>
            <person name="Singh A."/>
            <person name="Wilkins M.J."/>
            <person name="Karaoz U."/>
            <person name="Brodie E.L."/>
            <person name="Williams K.H."/>
            <person name="Hubbard S.S."/>
            <person name="Banfield J.F."/>
        </authorList>
    </citation>
    <scope>NUCLEOTIDE SEQUENCE [LARGE SCALE GENOMIC DNA]</scope>
</reference>
<comment type="caution">
    <text evidence="2">The sequence shown here is derived from an EMBL/GenBank/DDBJ whole genome shotgun (WGS) entry which is preliminary data.</text>
</comment>
<dbReference type="InterPro" id="IPR051532">
    <property type="entry name" value="Ester_Hydrolysis_Enzymes"/>
</dbReference>
<accession>A0A1F6TF26</accession>
<dbReference type="PANTHER" id="PTHR30383:SF24">
    <property type="entry name" value="THIOESTERASE 1_PROTEASE 1_LYSOPHOSPHOLIPASE L1"/>
    <property type="match status" value="1"/>
</dbReference>
<dbReference type="Gene3D" id="3.40.50.1110">
    <property type="entry name" value="SGNH hydrolase"/>
    <property type="match status" value="1"/>
</dbReference>
<evidence type="ECO:0000313" key="3">
    <source>
        <dbReference type="Proteomes" id="UP000177925"/>
    </source>
</evidence>
<organism evidence="2 3">
    <name type="scientific">Candidatus Muproteobacteria bacterium RBG_16_64_11</name>
    <dbReference type="NCBI Taxonomy" id="1817758"/>
    <lineage>
        <taxon>Bacteria</taxon>
        <taxon>Pseudomonadati</taxon>
        <taxon>Pseudomonadota</taxon>
        <taxon>Candidatus Muproteobacteria</taxon>
    </lineage>
</organism>